<dbReference type="HOGENOM" id="CLU_038611_0_0_1"/>
<feature type="compositionally biased region" description="Polar residues" evidence="1">
    <location>
        <begin position="284"/>
        <end position="296"/>
    </location>
</feature>
<feature type="signal peptide" evidence="2">
    <location>
        <begin position="1"/>
        <end position="21"/>
    </location>
</feature>
<feature type="region of interest" description="Disordered" evidence="1">
    <location>
        <begin position="284"/>
        <end position="309"/>
    </location>
</feature>
<dbReference type="Proteomes" id="UP000030854">
    <property type="component" value="Unassembled WGS sequence"/>
</dbReference>
<comment type="caution">
    <text evidence="3">The sequence shown here is derived from an EMBL/GenBank/DDBJ whole genome shotgun (WGS) entry which is preliminary data.</text>
</comment>
<sequence>MPHYPALSGAVVVASLAFVTALAIYESPQARQFAEGVRRKVAIALYALGDEINPKPNEDQPRFNRPEDADGFLKSEASAVINDEADEDAKRRQREEILYWNAVKIAREEKERRLTEEYQIHDYHRDLENYGSRDEKSIVNDQRTSAYNSSTNLTRENECHMRNRGRKLSISEANSFNDKHHIRTDSNSIKDNSFIIPKYALSQDVMSDIYNATEAGDQESVEHNSEERYHELPMGNMPLAQDIYASIHAWAESAQSSSTPTSKDRSLSTSPMLTLRSQDHIDSESLSTNHEVNSHATVDGDLTPTDTGSLVCSTEETLWERQSIVPSDTQVMDAISLTREPSIAGTWSEIDSVISEQFSS</sequence>
<evidence type="ECO:0000313" key="3">
    <source>
        <dbReference type="EMBL" id="KHJ34296.1"/>
    </source>
</evidence>
<dbReference type="STRING" id="52586.A0A0B1PBL1"/>
<proteinExistence type="predicted"/>
<keyword evidence="2" id="KW-0732">Signal</keyword>
<gene>
    <name evidence="3" type="ORF">EV44_g0396</name>
</gene>
<feature type="chain" id="PRO_5002080592" evidence="2">
    <location>
        <begin position="22"/>
        <end position="360"/>
    </location>
</feature>
<organism evidence="3 4">
    <name type="scientific">Uncinula necator</name>
    <name type="common">Grape powdery mildew</name>
    <dbReference type="NCBI Taxonomy" id="52586"/>
    <lineage>
        <taxon>Eukaryota</taxon>
        <taxon>Fungi</taxon>
        <taxon>Dikarya</taxon>
        <taxon>Ascomycota</taxon>
        <taxon>Pezizomycotina</taxon>
        <taxon>Leotiomycetes</taxon>
        <taxon>Erysiphales</taxon>
        <taxon>Erysiphaceae</taxon>
        <taxon>Erysiphe</taxon>
    </lineage>
</organism>
<dbReference type="OrthoDB" id="3926760at2759"/>
<reference evidence="3 4" key="1">
    <citation type="journal article" date="2014" name="BMC Genomics">
        <title>Adaptive genomic structural variation in the grape powdery mildew pathogen, Erysiphe necator.</title>
        <authorList>
            <person name="Jones L."/>
            <person name="Riaz S."/>
            <person name="Morales-Cruz A."/>
            <person name="Amrine K.C."/>
            <person name="McGuire B."/>
            <person name="Gubler W.D."/>
            <person name="Walker M.A."/>
            <person name="Cantu D."/>
        </authorList>
    </citation>
    <scope>NUCLEOTIDE SEQUENCE [LARGE SCALE GENOMIC DNA]</scope>
    <source>
        <strain evidence="4">c</strain>
    </source>
</reference>
<evidence type="ECO:0000256" key="2">
    <source>
        <dbReference type="SAM" id="SignalP"/>
    </source>
</evidence>
<name>A0A0B1PBL1_UNCNE</name>
<accession>A0A0B1PBL1</accession>
<keyword evidence="4" id="KW-1185">Reference proteome</keyword>
<evidence type="ECO:0000313" key="4">
    <source>
        <dbReference type="Proteomes" id="UP000030854"/>
    </source>
</evidence>
<protein>
    <submittedName>
        <fullName evidence="3">Uncharacterized protein</fullName>
    </submittedName>
</protein>
<dbReference type="EMBL" id="JNVN01000957">
    <property type="protein sequence ID" value="KHJ34296.1"/>
    <property type="molecule type" value="Genomic_DNA"/>
</dbReference>
<evidence type="ECO:0000256" key="1">
    <source>
        <dbReference type="SAM" id="MobiDB-lite"/>
    </source>
</evidence>
<dbReference type="AlphaFoldDB" id="A0A0B1PBL1"/>